<reference evidence="4" key="1">
    <citation type="submission" date="2022-06" db="EMBL/GenBank/DDBJ databases">
        <title>Genome sequence of Phormidium yuhuli AB48 isolated from an industrial photobioreactor environment.</title>
        <authorList>
            <person name="Qiu Y."/>
            <person name="Noonan A.J.C."/>
            <person name="Dofher K."/>
            <person name="Koch M."/>
            <person name="Kieft B."/>
            <person name="Lin X."/>
            <person name="Ziels R.M."/>
            <person name="Hallam S.J."/>
        </authorList>
    </citation>
    <scope>NUCLEOTIDE SEQUENCE</scope>
    <source>
        <strain evidence="4">AB48</strain>
    </source>
</reference>
<keyword evidence="2" id="KW-0169">Cobalamin biosynthesis</keyword>
<evidence type="ECO:0000256" key="1">
    <source>
        <dbReference type="ARBA" id="ARBA00004953"/>
    </source>
</evidence>
<dbReference type="InterPro" id="IPR003723">
    <property type="entry name" value="Precorrin-6x_reduct"/>
</dbReference>
<dbReference type="Proteomes" id="UP001056708">
    <property type="component" value="Chromosome"/>
</dbReference>
<sequence length="247" mass="27013">MTKKPILILVGTTEGRHLAYQASQRSDVQAIASLAGRTRRPDPPIANTRFGGFGGVSGLRDYLQDQGIEALIDATHPFAAQISIHALLAAREVGIPHLRLSRPPWVPQPGDCWRSVSSNAEAAECLPEVAQRVFLTIGRQELATFASLQQLWFLMRMIDPPQQTTAIPPGEILLARGPFSLEDERSLLRTYQIGAIVSKNSGGEATYAKLVAAREIGIPVVMVQRPTMPEMETVSDIQQVLTWLDGL</sequence>
<evidence type="ECO:0000313" key="4">
    <source>
        <dbReference type="EMBL" id="USR92133.1"/>
    </source>
</evidence>
<organism evidence="4 5">
    <name type="scientific">Phormidium yuhuli AB48</name>
    <dbReference type="NCBI Taxonomy" id="2940671"/>
    <lineage>
        <taxon>Bacteria</taxon>
        <taxon>Bacillati</taxon>
        <taxon>Cyanobacteriota</taxon>
        <taxon>Cyanophyceae</taxon>
        <taxon>Oscillatoriophycideae</taxon>
        <taxon>Oscillatoriales</taxon>
        <taxon>Oscillatoriaceae</taxon>
        <taxon>Phormidium</taxon>
        <taxon>Phormidium yuhuli</taxon>
    </lineage>
</organism>
<dbReference type="PANTHER" id="PTHR36925">
    <property type="entry name" value="COBALT-PRECORRIN-6A REDUCTASE"/>
    <property type="match status" value="1"/>
</dbReference>
<dbReference type="PANTHER" id="PTHR36925:SF1">
    <property type="entry name" value="COBALT-PRECORRIN-6A REDUCTASE"/>
    <property type="match status" value="1"/>
</dbReference>
<dbReference type="RefSeq" id="WP_252664205.1">
    <property type="nucleotide sequence ID" value="NZ_CP098611.1"/>
</dbReference>
<evidence type="ECO:0000313" key="5">
    <source>
        <dbReference type="Proteomes" id="UP001056708"/>
    </source>
</evidence>
<dbReference type="NCBIfam" id="NF005968">
    <property type="entry name" value="PRK08057.1-2"/>
    <property type="match status" value="1"/>
</dbReference>
<dbReference type="NCBIfam" id="TIGR00715">
    <property type="entry name" value="precor6x_red"/>
    <property type="match status" value="1"/>
</dbReference>
<accession>A0ABY5AVJ6</accession>
<evidence type="ECO:0000256" key="2">
    <source>
        <dbReference type="ARBA" id="ARBA00022573"/>
    </source>
</evidence>
<keyword evidence="5" id="KW-1185">Reference proteome</keyword>
<proteinExistence type="predicted"/>
<keyword evidence="3 4" id="KW-0560">Oxidoreductase</keyword>
<evidence type="ECO:0000256" key="3">
    <source>
        <dbReference type="ARBA" id="ARBA00023002"/>
    </source>
</evidence>
<dbReference type="Pfam" id="PF02571">
    <property type="entry name" value="CbiJ"/>
    <property type="match status" value="1"/>
</dbReference>
<comment type="pathway">
    <text evidence="1">Cofactor biosynthesis; adenosylcobalamin biosynthesis.</text>
</comment>
<protein>
    <submittedName>
        <fullName evidence="4">Cobalt-precorrin-6A reductase</fullName>
        <ecNumber evidence="4">1.3.1.106</ecNumber>
    </submittedName>
</protein>
<dbReference type="EMBL" id="CP098611">
    <property type="protein sequence ID" value="USR92133.1"/>
    <property type="molecule type" value="Genomic_DNA"/>
</dbReference>
<dbReference type="GO" id="GO:0016491">
    <property type="term" value="F:oxidoreductase activity"/>
    <property type="evidence" value="ECO:0007669"/>
    <property type="project" value="UniProtKB-KW"/>
</dbReference>
<name>A0ABY5AVJ6_9CYAN</name>
<dbReference type="EC" id="1.3.1.106" evidence="4"/>
<gene>
    <name evidence="4" type="ORF">NEA10_05255</name>
</gene>
<dbReference type="PROSITE" id="PS51014">
    <property type="entry name" value="COBK_CBIJ"/>
    <property type="match status" value="1"/>
</dbReference>